<keyword evidence="3 7" id="KW-1133">Transmembrane helix</keyword>
<dbReference type="InterPro" id="IPR052337">
    <property type="entry name" value="SAT4-like"/>
</dbReference>
<dbReference type="Pfam" id="PF20684">
    <property type="entry name" value="Fung_rhodopsin"/>
    <property type="match status" value="1"/>
</dbReference>
<protein>
    <submittedName>
        <fullName evidence="9">Integral membrane protein</fullName>
    </submittedName>
</protein>
<evidence type="ECO:0000256" key="4">
    <source>
        <dbReference type="ARBA" id="ARBA00023136"/>
    </source>
</evidence>
<accession>F0X905</accession>
<keyword evidence="4 7" id="KW-0472">Membrane</keyword>
<organism evidence="10">
    <name type="scientific">Grosmannia clavigera (strain kw1407 / UAMH 11150)</name>
    <name type="common">Blue stain fungus</name>
    <name type="synonym">Graphiocladiella clavigera</name>
    <dbReference type="NCBI Taxonomy" id="655863"/>
    <lineage>
        <taxon>Eukaryota</taxon>
        <taxon>Fungi</taxon>
        <taxon>Dikarya</taxon>
        <taxon>Ascomycota</taxon>
        <taxon>Pezizomycotina</taxon>
        <taxon>Sordariomycetes</taxon>
        <taxon>Sordariomycetidae</taxon>
        <taxon>Ophiostomatales</taxon>
        <taxon>Ophiostomataceae</taxon>
        <taxon>Leptographium</taxon>
    </lineage>
</organism>
<evidence type="ECO:0000313" key="9">
    <source>
        <dbReference type="EMBL" id="EFX05264.1"/>
    </source>
</evidence>
<dbReference type="PANTHER" id="PTHR33048:SF151">
    <property type="entry name" value="INTEGRAL MEMBRANE PROTEIN"/>
    <property type="match status" value="1"/>
</dbReference>
<evidence type="ECO:0000256" key="7">
    <source>
        <dbReference type="SAM" id="Phobius"/>
    </source>
</evidence>
<feature type="transmembrane region" description="Helical" evidence="7">
    <location>
        <begin position="174"/>
        <end position="197"/>
    </location>
</feature>
<keyword evidence="10" id="KW-1185">Reference proteome</keyword>
<dbReference type="EMBL" id="GL629735">
    <property type="protein sequence ID" value="EFX05264.1"/>
    <property type="molecule type" value="Genomic_DNA"/>
</dbReference>
<feature type="transmembrane region" description="Helical" evidence="7">
    <location>
        <begin position="248"/>
        <end position="268"/>
    </location>
</feature>
<dbReference type="AlphaFoldDB" id="F0X905"/>
<comment type="subcellular location">
    <subcellularLocation>
        <location evidence="1">Membrane</location>
        <topology evidence="1">Multi-pass membrane protein</topology>
    </subcellularLocation>
</comment>
<gene>
    <name evidence="9" type="ORF">CMQ_3333</name>
</gene>
<keyword evidence="2 7" id="KW-0812">Transmembrane</keyword>
<evidence type="ECO:0000256" key="2">
    <source>
        <dbReference type="ARBA" id="ARBA00022692"/>
    </source>
</evidence>
<proteinExistence type="inferred from homology"/>
<dbReference type="RefSeq" id="XP_014174746.1">
    <property type="nucleotide sequence ID" value="XM_014319271.1"/>
</dbReference>
<dbReference type="Proteomes" id="UP000007796">
    <property type="component" value="Unassembled WGS sequence"/>
</dbReference>
<reference evidence="9 10" key="1">
    <citation type="journal article" date="2011" name="Proc. Natl. Acad. Sci. U.S.A.">
        <title>Genome and transcriptome analyses of the mountain pine beetle-fungal symbiont Grosmannia clavigera, a lodgepole pine pathogen.</title>
        <authorList>
            <person name="DiGuistini S."/>
            <person name="Wang Y."/>
            <person name="Liao N.Y."/>
            <person name="Taylor G."/>
            <person name="Tanguay P."/>
            <person name="Feau N."/>
            <person name="Henrissat B."/>
            <person name="Chan S.K."/>
            <person name="Hesse-Orce U."/>
            <person name="Alamouti S.M."/>
            <person name="Tsui C.K.M."/>
            <person name="Docking R.T."/>
            <person name="Levasseur A."/>
            <person name="Haridas S."/>
            <person name="Robertson G."/>
            <person name="Birol I."/>
            <person name="Holt R.A."/>
            <person name="Marra M.A."/>
            <person name="Hamelin R.C."/>
            <person name="Hirst M."/>
            <person name="Jones S.J.M."/>
            <person name="Bohlmann J."/>
            <person name="Breuil C."/>
        </authorList>
    </citation>
    <scope>NUCLEOTIDE SEQUENCE [LARGE SCALE GENOMIC DNA]</scope>
    <source>
        <strain evidence="10">kw1407 / UAMH 11150</strain>
    </source>
</reference>
<sequence>MTDPAFPGLRGYDPDNLQHWTVGVVTAMTVLATLSVVLRLVSRYLKGQSLWWDDYAIIFSLCWNYVVVGFIFAMYAEGMGIHADKVSTDKIVMMAKWLLVAEILYAWNLCWTKISLLLMYYRIFHIRFFKNMAFCIGGFVLCWGVTVTFLFVFICVPVAKLWYPDLPGHCIDQVGTWIANATSTILTDLAILVLPIPQIWKLQLRRAEKLALTVAFGLGSFVVAASAYRFSVLFSYSNSDPSYTLAPTVGWTAIEMSAGIISACLPTLRPTLVFVSKTLGLRLFSTRSGQSTNHSRGANQDSQGRVIKTNNSELLSASTHAQKQKAKDAFYRLDDGSNESPVDEGLRPAHGTKFTVATWRDSSGSADEIPLHSIRVQTDLKQTEHDD</sequence>
<evidence type="ECO:0000259" key="8">
    <source>
        <dbReference type="Pfam" id="PF20684"/>
    </source>
</evidence>
<dbReference type="STRING" id="655863.F0X905"/>
<evidence type="ECO:0000313" key="10">
    <source>
        <dbReference type="Proteomes" id="UP000007796"/>
    </source>
</evidence>
<feature type="transmembrane region" description="Helical" evidence="7">
    <location>
        <begin position="20"/>
        <end position="42"/>
    </location>
</feature>
<dbReference type="InterPro" id="IPR049326">
    <property type="entry name" value="Rhodopsin_dom_fungi"/>
</dbReference>
<feature type="transmembrane region" description="Helical" evidence="7">
    <location>
        <begin position="133"/>
        <end position="154"/>
    </location>
</feature>
<dbReference type="eggNOG" id="ENOG502SJK4">
    <property type="taxonomic scope" value="Eukaryota"/>
</dbReference>
<evidence type="ECO:0000256" key="5">
    <source>
        <dbReference type="ARBA" id="ARBA00038359"/>
    </source>
</evidence>
<feature type="transmembrane region" description="Helical" evidence="7">
    <location>
        <begin position="209"/>
        <end position="228"/>
    </location>
</feature>
<dbReference type="InParanoid" id="F0X905"/>
<feature type="domain" description="Rhodopsin" evidence="8">
    <location>
        <begin position="38"/>
        <end position="272"/>
    </location>
</feature>
<dbReference type="OrthoDB" id="3934549at2759"/>
<feature type="transmembrane region" description="Helical" evidence="7">
    <location>
        <begin position="54"/>
        <end position="76"/>
    </location>
</feature>
<dbReference type="GeneID" id="25976422"/>
<name>F0X905_GROCL</name>
<evidence type="ECO:0000256" key="3">
    <source>
        <dbReference type="ARBA" id="ARBA00022989"/>
    </source>
</evidence>
<feature type="transmembrane region" description="Helical" evidence="7">
    <location>
        <begin position="96"/>
        <end position="121"/>
    </location>
</feature>
<feature type="region of interest" description="Disordered" evidence="6">
    <location>
        <begin position="359"/>
        <end position="387"/>
    </location>
</feature>
<comment type="similarity">
    <text evidence="5">Belongs to the SAT4 family.</text>
</comment>
<evidence type="ECO:0000256" key="1">
    <source>
        <dbReference type="ARBA" id="ARBA00004141"/>
    </source>
</evidence>
<dbReference type="GO" id="GO:0016020">
    <property type="term" value="C:membrane"/>
    <property type="evidence" value="ECO:0007669"/>
    <property type="project" value="UniProtKB-SubCell"/>
</dbReference>
<evidence type="ECO:0000256" key="6">
    <source>
        <dbReference type="SAM" id="MobiDB-lite"/>
    </source>
</evidence>
<dbReference type="HOGENOM" id="CLU_028200_0_0_1"/>
<dbReference type="PANTHER" id="PTHR33048">
    <property type="entry name" value="PTH11-LIKE INTEGRAL MEMBRANE PROTEIN (AFU_ORTHOLOGUE AFUA_5G11245)"/>
    <property type="match status" value="1"/>
</dbReference>